<comment type="caution">
    <text evidence="1">The sequence shown here is derived from an EMBL/GenBank/DDBJ whole genome shotgun (WGS) entry which is preliminary data.</text>
</comment>
<evidence type="ECO:0000313" key="1">
    <source>
        <dbReference type="EMBL" id="MPN30606.1"/>
    </source>
</evidence>
<gene>
    <name evidence="1" type="ORF">SDC9_178077</name>
</gene>
<proteinExistence type="predicted"/>
<organism evidence="1">
    <name type="scientific">bioreactor metagenome</name>
    <dbReference type="NCBI Taxonomy" id="1076179"/>
    <lineage>
        <taxon>unclassified sequences</taxon>
        <taxon>metagenomes</taxon>
        <taxon>ecological metagenomes</taxon>
    </lineage>
</organism>
<dbReference type="EMBL" id="VSSQ01081773">
    <property type="protein sequence ID" value="MPN30606.1"/>
    <property type="molecule type" value="Genomic_DNA"/>
</dbReference>
<dbReference type="AlphaFoldDB" id="A0A645GWG3"/>
<name>A0A645GWG3_9ZZZZ</name>
<sequence length="42" mass="4402">MDLGSILTNSANGSWSLLPMEIAPLTVTSKLGYSFVANSDAE</sequence>
<accession>A0A645GWG3</accession>
<reference evidence="1" key="1">
    <citation type="submission" date="2019-08" db="EMBL/GenBank/DDBJ databases">
        <authorList>
            <person name="Kucharzyk K."/>
            <person name="Murdoch R.W."/>
            <person name="Higgins S."/>
            <person name="Loffler F."/>
        </authorList>
    </citation>
    <scope>NUCLEOTIDE SEQUENCE</scope>
</reference>
<protein>
    <submittedName>
        <fullName evidence="1">Uncharacterized protein</fullName>
    </submittedName>
</protein>